<dbReference type="Proteomes" id="UP000460412">
    <property type="component" value="Unassembled WGS sequence"/>
</dbReference>
<accession>A0A7X3SK87</accession>
<dbReference type="RefSeq" id="WP_159752445.1">
    <property type="nucleotide sequence ID" value="NZ_CASSPE010000052.1"/>
</dbReference>
<organism evidence="1 2">
    <name type="scientific">Sporofaciens musculi</name>
    <dbReference type="NCBI Taxonomy" id="2681861"/>
    <lineage>
        <taxon>Bacteria</taxon>
        <taxon>Bacillati</taxon>
        <taxon>Bacillota</taxon>
        <taxon>Clostridia</taxon>
        <taxon>Lachnospirales</taxon>
        <taxon>Lachnospiraceae</taxon>
        <taxon>Sporofaciens</taxon>
    </lineage>
</organism>
<comment type="caution">
    <text evidence="1">The sequence shown here is derived from an EMBL/GenBank/DDBJ whole genome shotgun (WGS) entry which is preliminary data.</text>
</comment>
<dbReference type="AlphaFoldDB" id="A0A7X3SK87"/>
<name>A0A7X3SK87_9FIRM</name>
<evidence type="ECO:0000313" key="1">
    <source>
        <dbReference type="EMBL" id="MXP77262.1"/>
    </source>
</evidence>
<protein>
    <submittedName>
        <fullName evidence="1">Uncharacterized protein</fullName>
    </submittedName>
</protein>
<dbReference type="EMBL" id="WUQX01000001">
    <property type="protein sequence ID" value="MXP77262.1"/>
    <property type="molecule type" value="Genomic_DNA"/>
</dbReference>
<keyword evidence="2" id="KW-1185">Reference proteome</keyword>
<sequence length="65" mass="7321">MNLNEFKDLKRGDLVGFSNVQDFGKKISGQGNVYGFGRIGFTDIVWVSMADGYTRGLPYEEIKKL</sequence>
<proteinExistence type="predicted"/>
<evidence type="ECO:0000313" key="2">
    <source>
        <dbReference type="Proteomes" id="UP000460412"/>
    </source>
</evidence>
<reference evidence="1 2" key="1">
    <citation type="submission" date="2019-12" db="EMBL/GenBank/DDBJ databases">
        <title>Sporaefaciens musculi gen. nov., sp. nov., a novel bacterium isolated from the caecum of an obese mouse.</title>
        <authorList>
            <person name="Rasmussen T.S."/>
            <person name="Streidl T."/>
            <person name="Hitch T.C.A."/>
            <person name="Wortmann E."/>
            <person name="Deptula P."/>
            <person name="Hansen M."/>
            <person name="Nielsen D.S."/>
            <person name="Clavel T."/>
            <person name="Vogensen F.K."/>
        </authorList>
    </citation>
    <scope>NUCLEOTIDE SEQUENCE [LARGE SCALE GENOMIC DNA]</scope>
    <source>
        <strain evidence="1 2">WCA-9-b2</strain>
    </source>
</reference>
<gene>
    <name evidence="1" type="ORF">GN277_18330</name>
</gene>